<comment type="caution">
    <text evidence="2">The sequence shown here is derived from an EMBL/GenBank/DDBJ whole genome shotgun (WGS) entry which is preliminary data.</text>
</comment>
<organism evidence="2 3">
    <name type="scientific">Amazonocrinis nigriterrae CENA67</name>
    <dbReference type="NCBI Taxonomy" id="2794033"/>
    <lineage>
        <taxon>Bacteria</taxon>
        <taxon>Bacillati</taxon>
        <taxon>Cyanobacteriota</taxon>
        <taxon>Cyanophyceae</taxon>
        <taxon>Nostocales</taxon>
        <taxon>Nostocaceae</taxon>
        <taxon>Amazonocrinis</taxon>
        <taxon>Amazonocrinis nigriterrae</taxon>
    </lineage>
</organism>
<keyword evidence="3" id="KW-1185">Reference proteome</keyword>
<sequence>MVSSQLYWQPQKVNENLLTRIAVSPIPTWYETEYTGITYICFESDHEVQEHPVTMLSRFDRGGFFGLHGHPGGEEILVLEGNFTDETGIHTPGTYMLNPEGFIHRPYSDEGCLTFVKLRQHGGTNRQQVRKNIYQLPWQPGIIPQIEVKPLYEQMGFPEKVWIERWQPGTELLNVVESEVKEIFVIEGTWSDELGNYPTHSWLRYPPGCSYSPSSTTGCMVYVKTYPIEATRFIVGKDFRHPQVMNIGVADL</sequence>
<evidence type="ECO:0000313" key="3">
    <source>
        <dbReference type="Proteomes" id="UP000632766"/>
    </source>
</evidence>
<proteinExistence type="predicted"/>
<feature type="domain" description="ChrR-like cupin" evidence="1">
    <location>
        <begin position="29"/>
        <end position="120"/>
    </location>
</feature>
<gene>
    <name evidence="2" type="ORF">I8748_31555</name>
</gene>
<protein>
    <submittedName>
        <fullName evidence="2">Cupin domain-containing protein</fullName>
    </submittedName>
</protein>
<reference evidence="2 3" key="1">
    <citation type="journal article" date="2021" name="Int. J. Syst. Evol. Microbiol.">
        <title>Amazonocrinis nigriterrae gen. nov., sp. nov., Atlanticothrix silvestris gen. nov., sp. nov. and Dendronalium phyllosphericum gen. nov., sp. nov., nostocacean cyanobacteria from Brazilian environments.</title>
        <authorList>
            <person name="Alvarenga D.O."/>
            <person name="Andreote A.P.D."/>
            <person name="Branco L.H.Z."/>
            <person name="Delbaje E."/>
            <person name="Cruz R.B."/>
            <person name="Varani A.M."/>
            <person name="Fiore M.F."/>
        </authorList>
    </citation>
    <scope>NUCLEOTIDE SEQUENCE [LARGE SCALE GENOMIC DNA]</scope>
    <source>
        <strain evidence="2 3">CENA67</strain>
    </source>
</reference>
<name>A0A8J7HVI7_9NOST</name>
<dbReference type="Proteomes" id="UP000632766">
    <property type="component" value="Unassembled WGS sequence"/>
</dbReference>
<dbReference type="SUPFAM" id="SSF51182">
    <property type="entry name" value="RmlC-like cupins"/>
    <property type="match status" value="2"/>
</dbReference>
<evidence type="ECO:0000313" key="2">
    <source>
        <dbReference type="EMBL" id="MBH8566637.1"/>
    </source>
</evidence>
<dbReference type="InterPro" id="IPR011051">
    <property type="entry name" value="RmlC_Cupin_sf"/>
</dbReference>
<dbReference type="InterPro" id="IPR014710">
    <property type="entry name" value="RmlC-like_jellyroll"/>
</dbReference>
<dbReference type="CDD" id="cd20303">
    <property type="entry name" value="cupin_ChrR_1"/>
    <property type="match status" value="1"/>
</dbReference>
<dbReference type="AlphaFoldDB" id="A0A8J7HVI7"/>
<dbReference type="Pfam" id="PF12973">
    <property type="entry name" value="Cupin_7"/>
    <property type="match status" value="2"/>
</dbReference>
<evidence type="ECO:0000259" key="1">
    <source>
        <dbReference type="Pfam" id="PF12973"/>
    </source>
</evidence>
<dbReference type="Gene3D" id="2.60.120.10">
    <property type="entry name" value="Jelly Rolls"/>
    <property type="match status" value="1"/>
</dbReference>
<dbReference type="EMBL" id="JAECZC010000102">
    <property type="protein sequence ID" value="MBH8566637.1"/>
    <property type="molecule type" value="Genomic_DNA"/>
</dbReference>
<dbReference type="InterPro" id="IPR025979">
    <property type="entry name" value="ChrR-like_cupin_dom"/>
</dbReference>
<feature type="domain" description="ChrR-like cupin" evidence="1">
    <location>
        <begin position="128"/>
        <end position="228"/>
    </location>
</feature>
<accession>A0A8J7HVI7</accession>
<dbReference type="RefSeq" id="WP_198128385.1">
    <property type="nucleotide sequence ID" value="NZ_JAECZC010000102.1"/>
</dbReference>